<reference evidence="2 3" key="1">
    <citation type="journal article" date="2022" name="Allergy">
        <title>Genome assembly and annotation of Periplaneta americana reveal a comprehensive cockroach allergen profile.</title>
        <authorList>
            <person name="Wang L."/>
            <person name="Xiong Q."/>
            <person name="Saelim N."/>
            <person name="Wang L."/>
            <person name="Nong W."/>
            <person name="Wan A.T."/>
            <person name="Shi M."/>
            <person name="Liu X."/>
            <person name="Cao Q."/>
            <person name="Hui J.H.L."/>
            <person name="Sookrung N."/>
            <person name="Leung T.F."/>
            <person name="Tungtrongchitr A."/>
            <person name="Tsui S.K.W."/>
        </authorList>
    </citation>
    <scope>NUCLEOTIDE SEQUENCE [LARGE SCALE GENOMIC DNA]</scope>
    <source>
        <strain evidence="2">PWHHKU_190912</strain>
    </source>
</reference>
<accession>A0ABQ8TN89</accession>
<evidence type="ECO:0000256" key="1">
    <source>
        <dbReference type="SAM" id="MobiDB-lite"/>
    </source>
</evidence>
<organism evidence="2 3">
    <name type="scientific">Periplaneta americana</name>
    <name type="common">American cockroach</name>
    <name type="synonym">Blatta americana</name>
    <dbReference type="NCBI Taxonomy" id="6978"/>
    <lineage>
        <taxon>Eukaryota</taxon>
        <taxon>Metazoa</taxon>
        <taxon>Ecdysozoa</taxon>
        <taxon>Arthropoda</taxon>
        <taxon>Hexapoda</taxon>
        <taxon>Insecta</taxon>
        <taxon>Pterygota</taxon>
        <taxon>Neoptera</taxon>
        <taxon>Polyneoptera</taxon>
        <taxon>Dictyoptera</taxon>
        <taxon>Blattodea</taxon>
        <taxon>Blattoidea</taxon>
        <taxon>Blattidae</taxon>
        <taxon>Blattinae</taxon>
        <taxon>Periplaneta</taxon>
    </lineage>
</organism>
<protein>
    <submittedName>
        <fullName evidence="2">Uncharacterized protein</fullName>
    </submittedName>
</protein>
<comment type="caution">
    <text evidence="2">The sequence shown here is derived from an EMBL/GenBank/DDBJ whole genome shotgun (WGS) entry which is preliminary data.</text>
</comment>
<dbReference type="EMBL" id="JAJSOF020000005">
    <property type="protein sequence ID" value="KAJ4448134.1"/>
    <property type="molecule type" value="Genomic_DNA"/>
</dbReference>
<evidence type="ECO:0000313" key="3">
    <source>
        <dbReference type="Proteomes" id="UP001148838"/>
    </source>
</evidence>
<name>A0ABQ8TN89_PERAM</name>
<feature type="region of interest" description="Disordered" evidence="1">
    <location>
        <begin position="82"/>
        <end position="110"/>
    </location>
</feature>
<proteinExistence type="predicted"/>
<dbReference type="Proteomes" id="UP001148838">
    <property type="component" value="Unassembled WGS sequence"/>
</dbReference>
<gene>
    <name evidence="2" type="ORF">ANN_10146</name>
</gene>
<sequence length="229" mass="26040">MMTSLDQLRRYAAEGRDFPKEIVTGKPTLQVPVHVVFITEDVQNVHLLLEYRPHIDVSLTCEHDPKLQEYCVCPQNMPQFDSEGIPNQAPERNKPMISNGPTSRNREGSDQPATALRNFISFASSLLLFFSVMIQVSLPYNSFGTDIIRLKINLFGLILMHLESNGRILNITFCLCRFKCYNINTPMTSGIRYSMDFFIISVAIGLKAYCDYRPDLVMSAVTKSFAKWA</sequence>
<evidence type="ECO:0000313" key="2">
    <source>
        <dbReference type="EMBL" id="KAJ4448134.1"/>
    </source>
</evidence>
<keyword evidence="3" id="KW-1185">Reference proteome</keyword>